<proteinExistence type="predicted"/>
<keyword evidence="2" id="KW-1185">Reference proteome</keyword>
<dbReference type="AlphaFoldDB" id="A0A917JBZ1"/>
<reference evidence="1" key="1">
    <citation type="journal article" date="2014" name="Int. J. Syst. Evol. Microbiol.">
        <title>Complete genome sequence of Corynebacterium casei LMG S-19264T (=DSM 44701T), isolated from a smear-ripened cheese.</title>
        <authorList>
            <consortium name="US DOE Joint Genome Institute (JGI-PGF)"/>
            <person name="Walter F."/>
            <person name="Albersmeier A."/>
            <person name="Kalinowski J."/>
            <person name="Ruckert C."/>
        </authorList>
    </citation>
    <scope>NUCLEOTIDE SEQUENCE</scope>
    <source>
        <strain evidence="1">CCM 8711</strain>
    </source>
</reference>
<dbReference type="Proteomes" id="UP000662074">
    <property type="component" value="Unassembled WGS sequence"/>
</dbReference>
<dbReference type="EMBL" id="BMDO01000008">
    <property type="protein sequence ID" value="GGI51767.1"/>
    <property type="molecule type" value="Genomic_DNA"/>
</dbReference>
<accession>A0A917JBZ1</accession>
<comment type="caution">
    <text evidence="1">The sequence shown here is derived from an EMBL/GenBank/DDBJ whole genome shotgun (WGS) entry which is preliminary data.</text>
</comment>
<name>A0A917JBZ1_9SPHI</name>
<gene>
    <name evidence="1" type="ORF">GCM10011425_29790</name>
</gene>
<organism evidence="1 2">
    <name type="scientific">Mucilaginibacter galii</name>
    <dbReference type="NCBI Taxonomy" id="2005073"/>
    <lineage>
        <taxon>Bacteria</taxon>
        <taxon>Pseudomonadati</taxon>
        <taxon>Bacteroidota</taxon>
        <taxon>Sphingobacteriia</taxon>
        <taxon>Sphingobacteriales</taxon>
        <taxon>Sphingobacteriaceae</taxon>
        <taxon>Mucilaginibacter</taxon>
    </lineage>
</organism>
<evidence type="ECO:0000313" key="1">
    <source>
        <dbReference type="EMBL" id="GGI51767.1"/>
    </source>
</evidence>
<reference evidence="1" key="2">
    <citation type="submission" date="2020-09" db="EMBL/GenBank/DDBJ databases">
        <authorList>
            <person name="Sun Q."/>
            <person name="Sedlacek I."/>
        </authorList>
    </citation>
    <scope>NUCLEOTIDE SEQUENCE</scope>
    <source>
        <strain evidence="1">CCM 8711</strain>
    </source>
</reference>
<sequence>MNEKYSPFFYASDVVYYSVGYAESSNTQFNSIVFVEWDTYFKQSVPSTNLKYLLFISGVNSIDSVDHYVNGLSQSIPKGFTDTARSSLTGKKAKQFFDYLKLARECESYAVNDDWSSWDTVRRHYANADLEPRLLTAFHSAKDRFIKERLWFQLVRYYFFSGDADNSDLVVKIFDQYKNNFPHDLMWYRSLGYVAGHYYAAKDFARANYLYSLCYEFSNNLKIPSFWSFHPQEEADWEQTLKLARTKAEQVTLWQMLGAQQDAGRAIRAIAQIDPSSEKLDLLLSRLINSRESVTQPSDYYGNPDTVLQSDDLDKKVVEELAQKGNTARPYFWNLAAGYLNYLDSNYTAAAEFYAKAKREFPGNDTLVVAQSKVLDILLQVGTLKKIDGSVESRLIAPLNWLADLVAQRSKVENLRFANAVEDCTARLSRLYLEQGDPVKAVCFKSNTGSEVYQNSVRTDALIALLKKTDPTPFEKVMLRYYPYSLNDLYYHQALRLVYLQQPNAALHFLEKRSAKDTPLYGNPFNSRLIDCHDCDHAEPQKQKFTPLKFVQTLANIQAEIGRGKQVYRNAFLAANAFYNITYYGNARLFYEFDIATGSSYGYVDPDSLDHQYYSMSAALKYYKLALKYATGEEQKARCTLMLAKCAQNEIFNLADYDEVRPAILMDIAVDNAALKRYYGYFDELKVKYSQSAYYKDIIKECGYFRMYLKQDKPLERGKKNEMH</sequence>
<evidence type="ECO:0000313" key="2">
    <source>
        <dbReference type="Proteomes" id="UP000662074"/>
    </source>
</evidence>
<protein>
    <submittedName>
        <fullName evidence="1">Uncharacterized protein</fullName>
    </submittedName>
</protein>